<organism evidence="2">
    <name type="scientific">Cladocopium goreaui</name>
    <dbReference type="NCBI Taxonomy" id="2562237"/>
    <lineage>
        <taxon>Eukaryota</taxon>
        <taxon>Sar</taxon>
        <taxon>Alveolata</taxon>
        <taxon>Dinophyceae</taxon>
        <taxon>Suessiales</taxon>
        <taxon>Symbiodiniaceae</taxon>
        <taxon>Cladocopium</taxon>
    </lineage>
</organism>
<evidence type="ECO:0000256" key="1">
    <source>
        <dbReference type="SAM" id="MobiDB-lite"/>
    </source>
</evidence>
<dbReference type="EMBL" id="CAMXCT030001381">
    <property type="protein sequence ID" value="CAL4776876.1"/>
    <property type="molecule type" value="Genomic_DNA"/>
</dbReference>
<dbReference type="Proteomes" id="UP001152797">
    <property type="component" value="Unassembled WGS sequence"/>
</dbReference>
<comment type="caution">
    <text evidence="2">The sequence shown here is derived from an EMBL/GenBank/DDBJ whole genome shotgun (WGS) entry which is preliminary data.</text>
</comment>
<proteinExistence type="predicted"/>
<evidence type="ECO:0000313" key="3">
    <source>
        <dbReference type="EMBL" id="CAL4776876.1"/>
    </source>
</evidence>
<dbReference type="EMBL" id="CAMXCT020001381">
    <property type="protein sequence ID" value="CAL1142939.1"/>
    <property type="molecule type" value="Genomic_DNA"/>
</dbReference>
<feature type="region of interest" description="Disordered" evidence="1">
    <location>
        <begin position="55"/>
        <end position="85"/>
    </location>
</feature>
<sequence length="97" mass="10751">MGSSASREGISRRVQNASRSELVDIVQDLSEEVKEQDFSEYHRQLLVKALEFKGSEEENDMDQAHGSARGTSKAPKSHEANFQLGQITVQPLGEFAT</sequence>
<gene>
    <name evidence="2" type="ORF">C1SCF055_LOCUS16631</name>
</gene>
<protein>
    <submittedName>
        <fullName evidence="2">Uncharacterized protein</fullName>
    </submittedName>
</protein>
<name>A0A9P1CD72_9DINO</name>
<dbReference type="AlphaFoldDB" id="A0A9P1CD72"/>
<evidence type="ECO:0000313" key="4">
    <source>
        <dbReference type="Proteomes" id="UP001152797"/>
    </source>
</evidence>
<evidence type="ECO:0000313" key="2">
    <source>
        <dbReference type="EMBL" id="CAI3989564.1"/>
    </source>
</evidence>
<reference evidence="3 4" key="2">
    <citation type="submission" date="2024-05" db="EMBL/GenBank/DDBJ databases">
        <authorList>
            <person name="Chen Y."/>
            <person name="Shah S."/>
            <person name="Dougan E. K."/>
            <person name="Thang M."/>
            <person name="Chan C."/>
        </authorList>
    </citation>
    <scope>NUCLEOTIDE SEQUENCE [LARGE SCALE GENOMIC DNA]</scope>
</reference>
<reference evidence="2" key="1">
    <citation type="submission" date="2022-10" db="EMBL/GenBank/DDBJ databases">
        <authorList>
            <person name="Chen Y."/>
            <person name="Dougan E. K."/>
            <person name="Chan C."/>
            <person name="Rhodes N."/>
            <person name="Thang M."/>
        </authorList>
    </citation>
    <scope>NUCLEOTIDE SEQUENCE</scope>
</reference>
<accession>A0A9P1CD72</accession>
<keyword evidence="4" id="KW-1185">Reference proteome</keyword>
<dbReference type="EMBL" id="CAMXCT010001381">
    <property type="protein sequence ID" value="CAI3989564.1"/>
    <property type="molecule type" value="Genomic_DNA"/>
</dbReference>